<evidence type="ECO:0000313" key="4">
    <source>
        <dbReference type="Proteomes" id="UP001188597"/>
    </source>
</evidence>
<accession>A0AA88WV78</accession>
<proteinExistence type="predicted"/>
<gene>
    <name evidence="3" type="ORF">RJ639_034237</name>
</gene>
<dbReference type="EMBL" id="JAVXUP010000221">
    <property type="protein sequence ID" value="KAK3033819.1"/>
    <property type="molecule type" value="Genomic_DNA"/>
</dbReference>
<keyword evidence="4" id="KW-1185">Reference proteome</keyword>
<comment type="caution">
    <text evidence="3">The sequence shown here is derived from an EMBL/GenBank/DDBJ whole genome shotgun (WGS) entry which is preliminary data.</text>
</comment>
<protein>
    <recommendedName>
        <fullName evidence="2">Reverse transcriptase Ty1/copia-type domain-containing protein</fullName>
    </recommendedName>
</protein>
<reference evidence="3" key="1">
    <citation type="submission" date="2022-12" db="EMBL/GenBank/DDBJ databases">
        <title>Draft genome assemblies for two species of Escallonia (Escalloniales).</title>
        <authorList>
            <person name="Chanderbali A."/>
            <person name="Dervinis C."/>
            <person name="Anghel I."/>
            <person name="Soltis D."/>
            <person name="Soltis P."/>
            <person name="Zapata F."/>
        </authorList>
    </citation>
    <scope>NUCLEOTIDE SEQUENCE</scope>
    <source>
        <strain evidence="3">UCBG64.0493</strain>
        <tissue evidence="3">Leaf</tissue>
    </source>
</reference>
<feature type="compositionally biased region" description="Pro residues" evidence="1">
    <location>
        <begin position="96"/>
        <end position="105"/>
    </location>
</feature>
<evidence type="ECO:0000256" key="1">
    <source>
        <dbReference type="SAM" id="MobiDB-lite"/>
    </source>
</evidence>
<evidence type="ECO:0000313" key="3">
    <source>
        <dbReference type="EMBL" id="KAK3033819.1"/>
    </source>
</evidence>
<feature type="region of interest" description="Disordered" evidence="1">
    <location>
        <begin position="54"/>
        <end position="117"/>
    </location>
</feature>
<dbReference type="Proteomes" id="UP001188597">
    <property type="component" value="Unassembled WGS sequence"/>
</dbReference>
<dbReference type="AlphaFoldDB" id="A0AA88WV78"/>
<dbReference type="InterPro" id="IPR013103">
    <property type="entry name" value="RVT_2"/>
</dbReference>
<name>A0AA88WV78_9ASTE</name>
<organism evidence="3 4">
    <name type="scientific">Escallonia herrerae</name>
    <dbReference type="NCBI Taxonomy" id="1293975"/>
    <lineage>
        <taxon>Eukaryota</taxon>
        <taxon>Viridiplantae</taxon>
        <taxon>Streptophyta</taxon>
        <taxon>Embryophyta</taxon>
        <taxon>Tracheophyta</taxon>
        <taxon>Spermatophyta</taxon>
        <taxon>Magnoliopsida</taxon>
        <taxon>eudicotyledons</taxon>
        <taxon>Gunneridae</taxon>
        <taxon>Pentapetalae</taxon>
        <taxon>asterids</taxon>
        <taxon>campanulids</taxon>
        <taxon>Escalloniales</taxon>
        <taxon>Escalloniaceae</taxon>
        <taxon>Escallonia</taxon>
    </lineage>
</organism>
<sequence length="256" mass="27592">MPHHFSGILSIGYRLSRSLRKPSSHLPRLSALLLHPRPPISAQQGTVSNILWHPLGDRGDTPPVTGGDLPPSLAATLSPGPLGITAGPNPEISYPASPPSSPTTPSPTLGHGKRQKKAPSVLKDYVCHTAQVLPPPASSTPTNCSNSPKYPLANFVSCKSFFLVHTQFLDAVSFGSEPRSYKAASHNPKWHAAMRAEIDALEENGSWTIKDLPPGKKPISSKWVYKNKLNSDGSIERYKAQVVVRGDTQVEGLDYT</sequence>
<dbReference type="Pfam" id="PF07727">
    <property type="entry name" value="RVT_2"/>
    <property type="match status" value="1"/>
</dbReference>
<evidence type="ECO:0000259" key="2">
    <source>
        <dbReference type="Pfam" id="PF07727"/>
    </source>
</evidence>
<feature type="domain" description="Reverse transcriptase Ty1/copia-type" evidence="2">
    <location>
        <begin position="205"/>
        <end position="255"/>
    </location>
</feature>